<evidence type="ECO:0000256" key="1">
    <source>
        <dbReference type="ARBA" id="ARBA00002613"/>
    </source>
</evidence>
<dbReference type="Gene3D" id="1.20.58.410">
    <property type="entry name" value="Release factor"/>
    <property type="match status" value="1"/>
</dbReference>
<evidence type="ECO:0000256" key="2">
    <source>
        <dbReference type="ARBA" id="ARBA00010835"/>
    </source>
</evidence>
<keyword evidence="4 6" id="KW-0488">Methylation</keyword>
<dbReference type="PROSITE" id="PS00745">
    <property type="entry name" value="RF_PROK_I"/>
    <property type="match status" value="1"/>
</dbReference>
<evidence type="ECO:0000256" key="6">
    <source>
        <dbReference type="HAMAP-Rule" id="MF_00094"/>
    </source>
</evidence>
<gene>
    <name evidence="6" type="primary">prfB</name>
    <name evidence="9" type="ORF">XD66_1501</name>
</gene>
<feature type="coiled-coil region" evidence="7">
    <location>
        <begin position="5"/>
        <end position="61"/>
    </location>
</feature>
<comment type="function">
    <text evidence="1 6">Peptide chain release factor 2 directs the termination of translation in response to the peptide chain termination codons UGA and UAA.</text>
</comment>
<accession>A0A101FF04</accession>
<feature type="modified residue" description="N5-methylglutamine" evidence="6">
    <location>
        <position position="198"/>
    </location>
</feature>
<dbReference type="GO" id="GO:0005737">
    <property type="term" value="C:cytoplasm"/>
    <property type="evidence" value="ECO:0007669"/>
    <property type="project" value="UniProtKB-SubCell"/>
</dbReference>
<dbReference type="InterPro" id="IPR000352">
    <property type="entry name" value="Pep_chain_release_fac_I"/>
</dbReference>
<dbReference type="InterPro" id="IPR004374">
    <property type="entry name" value="PrfB"/>
</dbReference>
<dbReference type="SUPFAM" id="SSF75620">
    <property type="entry name" value="Release factor"/>
    <property type="match status" value="1"/>
</dbReference>
<dbReference type="AlphaFoldDB" id="A0A101FF04"/>
<dbReference type="Pfam" id="PF03462">
    <property type="entry name" value="PCRF"/>
    <property type="match status" value="1"/>
</dbReference>
<comment type="similarity">
    <text evidence="2 6">Belongs to the prokaryotic/mitochondrial release factor family.</text>
</comment>
<dbReference type="FunFam" id="3.30.160.20:FF:000010">
    <property type="entry name" value="Peptide chain release factor 2"/>
    <property type="match status" value="1"/>
</dbReference>
<protein>
    <recommendedName>
        <fullName evidence="3 6">Peptide chain release factor 2</fullName>
        <shortName evidence="6">RF-2</shortName>
    </recommendedName>
</protein>
<feature type="domain" description="Prokaryotic-type class I peptide chain release factors" evidence="8">
    <location>
        <begin position="191"/>
        <end position="207"/>
    </location>
</feature>
<evidence type="ECO:0000256" key="4">
    <source>
        <dbReference type="ARBA" id="ARBA00022481"/>
    </source>
</evidence>
<evidence type="ECO:0000256" key="3">
    <source>
        <dbReference type="ARBA" id="ARBA00019192"/>
    </source>
</evidence>
<dbReference type="PANTHER" id="PTHR43116:SF3">
    <property type="entry name" value="CLASS I PEPTIDE CHAIN RELEASE FACTOR"/>
    <property type="match status" value="1"/>
</dbReference>
<dbReference type="NCBIfam" id="TIGR00020">
    <property type="entry name" value="prfB"/>
    <property type="match status" value="1"/>
</dbReference>
<comment type="PTM">
    <text evidence="6">Methylated by PrmC. Methylation increases the termination efficiency of RF2.</text>
</comment>
<dbReference type="Proteomes" id="UP000053326">
    <property type="component" value="Unassembled WGS sequence"/>
</dbReference>
<dbReference type="EMBL" id="LGFO01000254">
    <property type="protein sequence ID" value="KUK35792.1"/>
    <property type="molecule type" value="Genomic_DNA"/>
</dbReference>
<keyword evidence="7" id="KW-0175">Coiled coil</keyword>
<dbReference type="HAMAP" id="MF_00094">
    <property type="entry name" value="Rel_fac_2"/>
    <property type="match status" value="1"/>
</dbReference>
<dbReference type="SMART" id="SM00937">
    <property type="entry name" value="PCRF"/>
    <property type="match status" value="1"/>
</dbReference>
<dbReference type="GO" id="GO:0016149">
    <property type="term" value="F:translation release factor activity, codon specific"/>
    <property type="evidence" value="ECO:0007669"/>
    <property type="project" value="UniProtKB-UniRule"/>
</dbReference>
<keyword evidence="5 6" id="KW-0648">Protein biosynthesis</keyword>
<sequence length="314" mass="35900">MLQEAAHLKEDLDRYLEIKKEIEELQVLLELSMESGDPELEEELAEGLESLQKTFERWEQDNLFTGPYDQRNALVSLHAGAGGTEAQDWVEMLFRMYTRWASQEHGFKVEVLDYLPGDEAGIKSVTFLVAGRNAYGYLKAERGVHRLVRISPFDASGRRHTSFASVDVIPQVEADTEIEINPDDLRIDTYRASGPGGQYVNKTDSAVRITHLPTGIVVQCQSERSQLANRLRAMNMLRSRLLALKKQEQDEELARLRGEQREIAWGNQIRSYVFEPYTLVKDHRTGLETGNVQAVMNGQIDPFIEAYLRQFPER</sequence>
<evidence type="ECO:0000256" key="5">
    <source>
        <dbReference type="ARBA" id="ARBA00022917"/>
    </source>
</evidence>
<evidence type="ECO:0000313" key="10">
    <source>
        <dbReference type="Proteomes" id="UP000053326"/>
    </source>
</evidence>
<keyword evidence="6" id="KW-0963">Cytoplasm</keyword>
<proteinExistence type="inferred from homology"/>
<dbReference type="Pfam" id="PF00472">
    <property type="entry name" value="RF-1"/>
    <property type="match status" value="1"/>
</dbReference>
<dbReference type="Gene3D" id="3.30.160.20">
    <property type="match status" value="1"/>
</dbReference>
<organism evidence="9 10">
    <name type="scientific">Thermacetogenium phaeum</name>
    <dbReference type="NCBI Taxonomy" id="85874"/>
    <lineage>
        <taxon>Bacteria</taxon>
        <taxon>Bacillati</taxon>
        <taxon>Bacillota</taxon>
        <taxon>Clostridia</taxon>
        <taxon>Thermoanaerobacterales</taxon>
        <taxon>Thermoanaerobacteraceae</taxon>
        <taxon>Thermacetogenium</taxon>
    </lineage>
</organism>
<dbReference type="OMA" id="YVFHPYQ"/>
<evidence type="ECO:0000313" key="9">
    <source>
        <dbReference type="EMBL" id="KUK35792.1"/>
    </source>
</evidence>
<dbReference type="InterPro" id="IPR005139">
    <property type="entry name" value="PCRF"/>
</dbReference>
<comment type="caution">
    <text evidence="9">The sequence shown here is derived from an EMBL/GenBank/DDBJ whole genome shotgun (WGS) entry which is preliminary data.</text>
</comment>
<reference evidence="10" key="1">
    <citation type="journal article" date="2015" name="MBio">
        <title>Genome-Resolved Metagenomic Analysis Reveals Roles for Candidate Phyla and Other Microbial Community Members in Biogeochemical Transformations in Oil Reservoirs.</title>
        <authorList>
            <person name="Hu P."/>
            <person name="Tom L."/>
            <person name="Singh A."/>
            <person name="Thomas B.C."/>
            <person name="Baker B.J."/>
            <person name="Piceno Y.M."/>
            <person name="Andersen G.L."/>
            <person name="Banfield J.F."/>
        </authorList>
    </citation>
    <scope>NUCLEOTIDE SEQUENCE [LARGE SCALE GENOMIC DNA]</scope>
</reference>
<name>A0A101FF04_9THEO</name>
<dbReference type="InterPro" id="IPR045853">
    <property type="entry name" value="Pep_chain_release_fac_I_sf"/>
</dbReference>
<dbReference type="PATRIC" id="fig|85874.4.peg.1167"/>
<dbReference type="Gene3D" id="3.30.70.1660">
    <property type="match status" value="1"/>
</dbReference>
<evidence type="ECO:0000256" key="7">
    <source>
        <dbReference type="SAM" id="Coils"/>
    </source>
</evidence>
<comment type="subcellular location">
    <subcellularLocation>
        <location evidence="6">Cytoplasm</location>
    </subcellularLocation>
</comment>
<dbReference type="PANTHER" id="PTHR43116">
    <property type="entry name" value="PEPTIDE CHAIN RELEASE FACTOR 2"/>
    <property type="match status" value="1"/>
</dbReference>
<evidence type="ECO:0000259" key="8">
    <source>
        <dbReference type="PROSITE" id="PS00745"/>
    </source>
</evidence>